<dbReference type="CDD" id="cd02440">
    <property type="entry name" value="AdoMet_MTases"/>
    <property type="match status" value="1"/>
</dbReference>
<proteinExistence type="predicted"/>
<accession>A0A644YDR0</accession>
<reference evidence="2" key="1">
    <citation type="submission" date="2019-08" db="EMBL/GenBank/DDBJ databases">
        <authorList>
            <person name="Kucharzyk K."/>
            <person name="Murdoch R.W."/>
            <person name="Higgins S."/>
            <person name="Loffler F."/>
        </authorList>
    </citation>
    <scope>NUCLEOTIDE SEQUENCE</scope>
</reference>
<keyword evidence="2" id="KW-0489">Methyltransferase</keyword>
<dbReference type="GO" id="GO:0032259">
    <property type="term" value="P:methylation"/>
    <property type="evidence" value="ECO:0007669"/>
    <property type="project" value="UniProtKB-KW"/>
</dbReference>
<dbReference type="AlphaFoldDB" id="A0A644YDR0"/>
<name>A0A644YDR0_9ZZZZ</name>
<evidence type="ECO:0000313" key="2">
    <source>
        <dbReference type="EMBL" id="MPM26419.1"/>
    </source>
</evidence>
<dbReference type="Pfam" id="PF13649">
    <property type="entry name" value="Methyltransf_25"/>
    <property type="match status" value="1"/>
</dbReference>
<dbReference type="Gene3D" id="3.40.50.150">
    <property type="entry name" value="Vaccinia Virus protein VP39"/>
    <property type="match status" value="1"/>
</dbReference>
<feature type="domain" description="Methyltransferase" evidence="1">
    <location>
        <begin position="49"/>
        <end position="140"/>
    </location>
</feature>
<protein>
    <submittedName>
        <fullName evidence="2">Ubiquinone/menaquinone biosynthesis C-methyltransferase UbiE</fullName>
        <ecNumber evidence="2">2.1.1.163</ecNumber>
    </submittedName>
</protein>
<gene>
    <name evidence="2" type="primary">ubiE_59</name>
    <name evidence="2" type="ORF">SDC9_72920</name>
</gene>
<evidence type="ECO:0000259" key="1">
    <source>
        <dbReference type="Pfam" id="PF13649"/>
    </source>
</evidence>
<organism evidence="2">
    <name type="scientific">bioreactor metagenome</name>
    <dbReference type="NCBI Taxonomy" id="1076179"/>
    <lineage>
        <taxon>unclassified sequences</taxon>
        <taxon>metagenomes</taxon>
        <taxon>ecological metagenomes</taxon>
    </lineage>
</organism>
<comment type="caution">
    <text evidence="2">The sequence shown here is derived from an EMBL/GenBank/DDBJ whole genome shotgun (WGS) entry which is preliminary data.</text>
</comment>
<keyword evidence="2" id="KW-0830">Ubiquinone</keyword>
<dbReference type="InterPro" id="IPR041698">
    <property type="entry name" value="Methyltransf_25"/>
</dbReference>
<keyword evidence="2" id="KW-0808">Transferase</keyword>
<dbReference type="InterPro" id="IPR029063">
    <property type="entry name" value="SAM-dependent_MTases_sf"/>
</dbReference>
<sequence>MGKKKRDSVFLFNSISYIYGLFYKIQKKRFKDVIEIVKKELDIREFKTILDVGCGTGALCSVLNDMGLKVTGVDPAEKMLNIAREKPENKTVSFAKANILERLPFEDKLFEASIASYVAHGMGQEERKLMYAEMSRVTKSKVIIYDYNERRSLPTTIIEWLEGGDYFNFVKNAESEMRECFSDVKTVYVGVRATWYICTPKA</sequence>
<dbReference type="GO" id="GO:0043770">
    <property type="term" value="F:demethylmenaquinone methyltransferase activity"/>
    <property type="evidence" value="ECO:0007669"/>
    <property type="project" value="UniProtKB-EC"/>
</dbReference>
<dbReference type="PANTHER" id="PTHR43591">
    <property type="entry name" value="METHYLTRANSFERASE"/>
    <property type="match status" value="1"/>
</dbReference>
<dbReference type="SUPFAM" id="SSF53335">
    <property type="entry name" value="S-adenosyl-L-methionine-dependent methyltransferases"/>
    <property type="match status" value="1"/>
</dbReference>
<dbReference type="EC" id="2.1.1.163" evidence="2"/>
<dbReference type="EMBL" id="VSSQ01004730">
    <property type="protein sequence ID" value="MPM26419.1"/>
    <property type="molecule type" value="Genomic_DNA"/>
</dbReference>